<comment type="caution">
    <text evidence="1">The sequence shown here is derived from an EMBL/GenBank/DDBJ whole genome shotgun (WGS) entry which is preliminary data.</text>
</comment>
<protein>
    <submittedName>
        <fullName evidence="1">Uncharacterized protein</fullName>
    </submittedName>
</protein>
<name>A0ACB7FBG9_NIBAL</name>
<gene>
    <name evidence="1" type="ORF">GBF38_004144</name>
</gene>
<keyword evidence="2" id="KW-1185">Reference proteome</keyword>
<evidence type="ECO:0000313" key="2">
    <source>
        <dbReference type="Proteomes" id="UP000805704"/>
    </source>
</evidence>
<dbReference type="EMBL" id="CM024801">
    <property type="protein sequence ID" value="KAG8011798.1"/>
    <property type="molecule type" value="Genomic_DNA"/>
</dbReference>
<sequence>MKPMSSWSESRPTSSSVSLTRKSRRTQSQCQRAYRKIQNLRAEQEAVRQKMAEEFAVLKQNALVSETIFAKELDELKTQLSLQVSLNLRLTTELKAEREALEKITGQDDKQPPKEAEGAEEKQGEEQEPISPALELEPLKEAQVVDETQCEETIIPALALEPQIETQGNVPDRTSPPRSVWKRTRHFLGLRKPESWKRRRED</sequence>
<evidence type="ECO:0000313" key="1">
    <source>
        <dbReference type="EMBL" id="KAG8011798.1"/>
    </source>
</evidence>
<reference evidence="1" key="1">
    <citation type="submission" date="2020-04" db="EMBL/GenBank/DDBJ databases">
        <title>A chromosome-scale assembly and high-density genetic map of the yellow drum (Nibea albiflora) genome.</title>
        <authorList>
            <person name="Xu D."/>
            <person name="Zhang W."/>
            <person name="Chen R."/>
            <person name="Tan P."/>
            <person name="Wang L."/>
            <person name="Song H."/>
            <person name="Tian L."/>
            <person name="Zhu Q."/>
            <person name="Wang B."/>
        </authorList>
    </citation>
    <scope>NUCLEOTIDE SEQUENCE</scope>
    <source>
        <strain evidence="1">ZJHYS-2018</strain>
    </source>
</reference>
<accession>A0ACB7FBG9</accession>
<organism evidence="1 2">
    <name type="scientific">Nibea albiflora</name>
    <name type="common">Yellow drum</name>
    <name type="synonym">Corvina albiflora</name>
    <dbReference type="NCBI Taxonomy" id="240163"/>
    <lineage>
        <taxon>Eukaryota</taxon>
        <taxon>Metazoa</taxon>
        <taxon>Chordata</taxon>
        <taxon>Craniata</taxon>
        <taxon>Vertebrata</taxon>
        <taxon>Euteleostomi</taxon>
        <taxon>Actinopterygii</taxon>
        <taxon>Neopterygii</taxon>
        <taxon>Teleostei</taxon>
        <taxon>Neoteleostei</taxon>
        <taxon>Acanthomorphata</taxon>
        <taxon>Eupercaria</taxon>
        <taxon>Sciaenidae</taxon>
        <taxon>Nibea</taxon>
    </lineage>
</organism>
<proteinExistence type="predicted"/>
<dbReference type="Proteomes" id="UP000805704">
    <property type="component" value="Chromosome 13"/>
</dbReference>